<dbReference type="EMBL" id="CAJVPJ010001162">
    <property type="protein sequence ID" value="CAG8578984.1"/>
    <property type="molecule type" value="Genomic_DNA"/>
</dbReference>
<protein>
    <submittedName>
        <fullName evidence="1">65_t:CDS:1</fullName>
    </submittedName>
</protein>
<dbReference type="AlphaFoldDB" id="A0A9N9BS45"/>
<gene>
    <name evidence="1" type="ORF">POCULU_LOCUS6390</name>
</gene>
<evidence type="ECO:0000313" key="2">
    <source>
        <dbReference type="Proteomes" id="UP000789572"/>
    </source>
</evidence>
<feature type="non-terminal residue" evidence="1">
    <location>
        <position position="1"/>
    </location>
</feature>
<evidence type="ECO:0000313" key="1">
    <source>
        <dbReference type="EMBL" id="CAG8578984.1"/>
    </source>
</evidence>
<reference evidence="1" key="1">
    <citation type="submission" date="2021-06" db="EMBL/GenBank/DDBJ databases">
        <authorList>
            <person name="Kallberg Y."/>
            <person name="Tangrot J."/>
            <person name="Rosling A."/>
        </authorList>
    </citation>
    <scope>NUCLEOTIDE SEQUENCE</scope>
    <source>
        <strain evidence="1">IA702</strain>
    </source>
</reference>
<keyword evidence="2" id="KW-1185">Reference proteome</keyword>
<dbReference type="Proteomes" id="UP000789572">
    <property type="component" value="Unassembled WGS sequence"/>
</dbReference>
<comment type="caution">
    <text evidence="1">The sequence shown here is derived from an EMBL/GenBank/DDBJ whole genome shotgun (WGS) entry which is preliminary data.</text>
</comment>
<sequence length="57" mass="6369">LTSPLVSAEFTVNKTAISDLINTENAMPAVLEQYFTWEQAPETAILRTKNVLAILQY</sequence>
<organism evidence="1 2">
    <name type="scientific">Paraglomus occultum</name>
    <dbReference type="NCBI Taxonomy" id="144539"/>
    <lineage>
        <taxon>Eukaryota</taxon>
        <taxon>Fungi</taxon>
        <taxon>Fungi incertae sedis</taxon>
        <taxon>Mucoromycota</taxon>
        <taxon>Glomeromycotina</taxon>
        <taxon>Glomeromycetes</taxon>
        <taxon>Paraglomerales</taxon>
        <taxon>Paraglomeraceae</taxon>
        <taxon>Paraglomus</taxon>
    </lineage>
</organism>
<accession>A0A9N9BS45</accession>
<proteinExistence type="predicted"/>
<name>A0A9N9BS45_9GLOM</name>